<reference evidence="1 2" key="1">
    <citation type="journal article" date="2013" name="BMC Genomics">
        <title>Comparative genomics of parasitic silkworm microsporidia reveal an association between genome expansion and host adaptation.</title>
        <authorList>
            <person name="Pan G."/>
            <person name="Xu J."/>
            <person name="Li T."/>
            <person name="Xia Q."/>
            <person name="Liu S.L."/>
            <person name="Zhang G."/>
            <person name="Li S."/>
            <person name="Li C."/>
            <person name="Liu H."/>
            <person name="Yang L."/>
            <person name="Liu T."/>
            <person name="Zhang X."/>
            <person name="Wu Z."/>
            <person name="Fan W."/>
            <person name="Dang X."/>
            <person name="Xiang H."/>
            <person name="Tao M."/>
            <person name="Li Y."/>
            <person name="Hu J."/>
            <person name="Li Z."/>
            <person name="Lin L."/>
            <person name="Luo J."/>
            <person name="Geng L."/>
            <person name="Wang L."/>
            <person name="Long M."/>
            <person name="Wan Y."/>
            <person name="He N."/>
            <person name="Zhang Z."/>
            <person name="Lu C."/>
            <person name="Keeling P.J."/>
            <person name="Wang J."/>
            <person name="Xiang Z."/>
            <person name="Zhou Z."/>
        </authorList>
    </citation>
    <scope>NUCLEOTIDE SEQUENCE [LARGE SCALE GENOMIC DNA]</scope>
    <source>
        <strain evidence="2">CQ1 / CVCC 102059</strain>
    </source>
</reference>
<keyword evidence="2" id="KW-1185">Reference proteome</keyword>
<sequence>MKISLESKQVFQGGIFSGVFNIENGFELIYDYITCNVEGKVYTPGCKITIMSSPYKILNFKNNTATLIFTVPFEAPPTLIEEKYQIIYNIYLYIYHGIEKQKLKFPFIINSSYVYNKSLTHKLFIEDDMMRFDDSKETQFQIIVNKMRTYDTKCNMDDSLMDIVRSKVEIFKNFDILNQIDNNDQNGDIWFYVKNDVLNLENNEISINIKYEDEIYASLHYRKYIKGVLYLKIFVVENFQELSIFLIKRIDEELDETFFIDRYDFNDCLYKALEIPVPKNLSFSFKSNLFEVEYHLQIHIDGVCCKLPIILIDKNSNIELL</sequence>
<dbReference type="OrthoDB" id="10507112at2759"/>
<organism evidence="1 2">
    <name type="scientific">Nosema bombycis (strain CQ1 / CVCC 102059)</name>
    <name type="common">Microsporidian parasite</name>
    <name type="synonym">Pebrine of silkworm</name>
    <dbReference type="NCBI Taxonomy" id="578461"/>
    <lineage>
        <taxon>Eukaryota</taxon>
        <taxon>Fungi</taxon>
        <taxon>Fungi incertae sedis</taxon>
        <taxon>Microsporidia</taxon>
        <taxon>Nosematidae</taxon>
        <taxon>Nosema</taxon>
    </lineage>
</organism>
<evidence type="ECO:0000313" key="1">
    <source>
        <dbReference type="EMBL" id="EOB12619.1"/>
    </source>
</evidence>
<protein>
    <submittedName>
        <fullName evidence="1">Uncharacterized protein</fullName>
    </submittedName>
</protein>
<dbReference type="HOGENOM" id="CLU_866258_0_0_1"/>
<dbReference type="Proteomes" id="UP000016927">
    <property type="component" value="Unassembled WGS sequence"/>
</dbReference>
<gene>
    <name evidence="1" type="ORF">NBO_395g0002</name>
</gene>
<dbReference type="VEuPathDB" id="MicrosporidiaDB:NBO_395g0002"/>
<dbReference type="EMBL" id="KB909303">
    <property type="protein sequence ID" value="EOB12619.1"/>
    <property type="molecule type" value="Genomic_DNA"/>
</dbReference>
<evidence type="ECO:0000313" key="2">
    <source>
        <dbReference type="Proteomes" id="UP000016927"/>
    </source>
</evidence>
<accession>R0M3M3</accession>
<name>R0M3M3_NOSB1</name>
<dbReference type="OMA" id="CKITIMS"/>
<proteinExistence type="predicted"/>
<dbReference type="AlphaFoldDB" id="R0M3M3"/>